<organism evidence="1">
    <name type="scientific">Brassica cretica</name>
    <name type="common">Mustard</name>
    <dbReference type="NCBI Taxonomy" id="69181"/>
    <lineage>
        <taxon>Eukaryota</taxon>
        <taxon>Viridiplantae</taxon>
        <taxon>Streptophyta</taxon>
        <taxon>Embryophyta</taxon>
        <taxon>Tracheophyta</taxon>
        <taxon>Spermatophyta</taxon>
        <taxon>Magnoliopsida</taxon>
        <taxon>eudicotyledons</taxon>
        <taxon>Gunneridae</taxon>
        <taxon>Pentapetalae</taxon>
        <taxon>rosids</taxon>
        <taxon>malvids</taxon>
        <taxon>Brassicales</taxon>
        <taxon>Brassicaceae</taxon>
        <taxon>Brassiceae</taxon>
        <taxon>Brassica</taxon>
    </lineage>
</organism>
<dbReference type="AlphaFoldDB" id="A0A8S9IW06"/>
<protein>
    <submittedName>
        <fullName evidence="1">Uncharacterized protein</fullName>
    </submittedName>
</protein>
<comment type="caution">
    <text evidence="1">The sequence shown here is derived from an EMBL/GenBank/DDBJ whole genome shotgun (WGS) entry which is preliminary data.</text>
</comment>
<reference evidence="1" key="1">
    <citation type="submission" date="2019-12" db="EMBL/GenBank/DDBJ databases">
        <title>Genome sequencing and annotation of Brassica cretica.</title>
        <authorList>
            <person name="Studholme D.J."/>
            <person name="Sarris P.F."/>
        </authorList>
    </citation>
    <scope>NUCLEOTIDE SEQUENCE</scope>
    <source>
        <strain evidence="1">PFS-102/07</strain>
        <tissue evidence="1">Leaf</tissue>
    </source>
</reference>
<sequence>MKETRSVEVVVEVTVDIAVEVTVFTEKAVVENMKVYIVVDVATREKEVVVDVVEVEDMRLSIRRWRLC</sequence>
<accession>A0A8S9IW06</accession>
<gene>
    <name evidence="1" type="ORF">F2Q70_00004826</name>
</gene>
<dbReference type="EMBL" id="QGKY02001015">
    <property type="protein sequence ID" value="KAF2574191.1"/>
    <property type="molecule type" value="Genomic_DNA"/>
</dbReference>
<evidence type="ECO:0000313" key="1">
    <source>
        <dbReference type="EMBL" id="KAF2574191.1"/>
    </source>
</evidence>
<proteinExistence type="predicted"/>
<name>A0A8S9IW06_BRACR</name>